<reference evidence="1" key="2">
    <citation type="submission" date="2020-11" db="EMBL/GenBank/DDBJ databases">
        <authorList>
            <person name="McCartney M.A."/>
            <person name="Auch B."/>
            <person name="Kono T."/>
            <person name="Mallez S."/>
            <person name="Becker A."/>
            <person name="Gohl D.M."/>
            <person name="Silverstein K.A.T."/>
            <person name="Koren S."/>
            <person name="Bechman K.B."/>
            <person name="Herman A."/>
            <person name="Abrahante J.E."/>
            <person name="Garbe J."/>
        </authorList>
    </citation>
    <scope>NUCLEOTIDE SEQUENCE</scope>
    <source>
        <strain evidence="1">Duluth1</strain>
        <tissue evidence="1">Whole animal</tissue>
    </source>
</reference>
<evidence type="ECO:0000313" key="1">
    <source>
        <dbReference type="EMBL" id="KAH3870140.1"/>
    </source>
</evidence>
<dbReference type="AlphaFoldDB" id="A0A9D4M3K7"/>
<gene>
    <name evidence="1" type="ORF">DPMN_033322</name>
</gene>
<comment type="caution">
    <text evidence="1">The sequence shown here is derived from an EMBL/GenBank/DDBJ whole genome shotgun (WGS) entry which is preliminary data.</text>
</comment>
<protein>
    <submittedName>
        <fullName evidence="1">Uncharacterized protein</fullName>
    </submittedName>
</protein>
<reference evidence="1" key="1">
    <citation type="journal article" date="2019" name="bioRxiv">
        <title>The Genome of the Zebra Mussel, Dreissena polymorpha: A Resource for Invasive Species Research.</title>
        <authorList>
            <person name="McCartney M.A."/>
            <person name="Auch B."/>
            <person name="Kono T."/>
            <person name="Mallez S."/>
            <person name="Zhang Y."/>
            <person name="Obille A."/>
            <person name="Becker A."/>
            <person name="Abrahante J.E."/>
            <person name="Garbe J."/>
            <person name="Badalamenti J.P."/>
            <person name="Herman A."/>
            <person name="Mangelson H."/>
            <person name="Liachko I."/>
            <person name="Sullivan S."/>
            <person name="Sone E.D."/>
            <person name="Koren S."/>
            <person name="Silverstein K.A.T."/>
            <person name="Beckman K.B."/>
            <person name="Gohl D.M."/>
        </authorList>
    </citation>
    <scope>NUCLEOTIDE SEQUENCE</scope>
    <source>
        <strain evidence="1">Duluth1</strain>
        <tissue evidence="1">Whole animal</tissue>
    </source>
</reference>
<organism evidence="1 2">
    <name type="scientific">Dreissena polymorpha</name>
    <name type="common">Zebra mussel</name>
    <name type="synonym">Mytilus polymorpha</name>
    <dbReference type="NCBI Taxonomy" id="45954"/>
    <lineage>
        <taxon>Eukaryota</taxon>
        <taxon>Metazoa</taxon>
        <taxon>Spiralia</taxon>
        <taxon>Lophotrochozoa</taxon>
        <taxon>Mollusca</taxon>
        <taxon>Bivalvia</taxon>
        <taxon>Autobranchia</taxon>
        <taxon>Heteroconchia</taxon>
        <taxon>Euheterodonta</taxon>
        <taxon>Imparidentia</taxon>
        <taxon>Neoheterodontei</taxon>
        <taxon>Myida</taxon>
        <taxon>Dreissenoidea</taxon>
        <taxon>Dreissenidae</taxon>
        <taxon>Dreissena</taxon>
    </lineage>
</organism>
<keyword evidence="2" id="KW-1185">Reference proteome</keyword>
<proteinExistence type="predicted"/>
<dbReference type="Proteomes" id="UP000828390">
    <property type="component" value="Unassembled WGS sequence"/>
</dbReference>
<dbReference type="EMBL" id="JAIWYP010000002">
    <property type="protein sequence ID" value="KAH3870140.1"/>
    <property type="molecule type" value="Genomic_DNA"/>
</dbReference>
<accession>A0A9D4M3K7</accession>
<sequence>MMFGNGCEGQESVCDQKFKIITCVEKKTIAVAVDHSMVSKDSFIVSANYCV</sequence>
<name>A0A9D4M3K7_DREPO</name>
<evidence type="ECO:0000313" key="2">
    <source>
        <dbReference type="Proteomes" id="UP000828390"/>
    </source>
</evidence>